<name>A0A7I7PBP3_9MYCO</name>
<evidence type="ECO:0000313" key="5">
    <source>
        <dbReference type="Proteomes" id="UP000192374"/>
    </source>
</evidence>
<dbReference type="RefSeq" id="WP_083089261.1">
    <property type="nucleotide sequence ID" value="NZ_AP022583.1"/>
</dbReference>
<reference evidence="3 6" key="2">
    <citation type="journal article" date="2019" name="Emerg. Microbes Infect.">
        <title>Comprehensive subspecies identification of 175 nontuberculous mycobacteria species based on 7547 genomic profiles.</title>
        <authorList>
            <person name="Matsumoto Y."/>
            <person name="Kinjo T."/>
            <person name="Motooka D."/>
            <person name="Nabeya D."/>
            <person name="Jung N."/>
            <person name="Uechi K."/>
            <person name="Horii T."/>
            <person name="Iida T."/>
            <person name="Fujita J."/>
            <person name="Nakamura S."/>
        </authorList>
    </citation>
    <scope>NUCLEOTIDE SEQUENCE [LARGE SCALE GENOMIC DNA]</scope>
    <source>
        <strain evidence="3 6">JCM 16367</strain>
    </source>
</reference>
<keyword evidence="5" id="KW-1185">Reference proteome</keyword>
<dbReference type="KEGG" id="mnv:MNVI_13360"/>
<organism evidence="3 6">
    <name type="scientific">Mycobacterium noviomagense</name>
    <dbReference type="NCBI Taxonomy" id="459858"/>
    <lineage>
        <taxon>Bacteria</taxon>
        <taxon>Bacillati</taxon>
        <taxon>Actinomycetota</taxon>
        <taxon>Actinomycetes</taxon>
        <taxon>Mycobacteriales</taxon>
        <taxon>Mycobacteriaceae</taxon>
        <taxon>Mycobacterium</taxon>
    </lineage>
</organism>
<dbReference type="OrthoDB" id="3218228at2"/>
<evidence type="ECO:0000313" key="4">
    <source>
        <dbReference type="EMBL" id="ORB11633.1"/>
    </source>
</evidence>
<keyword evidence="1" id="KW-0378">Hydrolase</keyword>
<dbReference type="EMBL" id="MVIC01000046">
    <property type="protein sequence ID" value="ORB11633.1"/>
    <property type="molecule type" value="Genomic_DNA"/>
</dbReference>
<evidence type="ECO:0000256" key="1">
    <source>
        <dbReference type="ARBA" id="ARBA00022801"/>
    </source>
</evidence>
<dbReference type="AlphaFoldDB" id="A0A7I7PBP3"/>
<reference evidence="3" key="3">
    <citation type="submission" date="2020-02" db="EMBL/GenBank/DDBJ databases">
        <authorList>
            <person name="Matsumoto Y."/>
            <person name="Motooka D."/>
            <person name="Nakamura S."/>
        </authorList>
    </citation>
    <scope>NUCLEOTIDE SEQUENCE</scope>
    <source>
        <strain evidence="3">JCM 16367</strain>
    </source>
</reference>
<dbReference type="Proteomes" id="UP000466894">
    <property type="component" value="Chromosome"/>
</dbReference>
<dbReference type="GO" id="GO:0016787">
    <property type="term" value="F:hydrolase activity"/>
    <property type="evidence" value="ECO:0007669"/>
    <property type="project" value="UniProtKB-KW"/>
</dbReference>
<dbReference type="SMART" id="SM00943">
    <property type="entry name" value="Prim-Pol"/>
    <property type="match status" value="1"/>
</dbReference>
<evidence type="ECO:0000259" key="2">
    <source>
        <dbReference type="SMART" id="SM00943"/>
    </source>
</evidence>
<dbReference type="InterPro" id="IPR015330">
    <property type="entry name" value="DNA_primase/pol_bifunc_N"/>
</dbReference>
<dbReference type="PANTHER" id="PTHR35372">
    <property type="entry name" value="ATP BINDING PROTEIN-RELATED"/>
    <property type="match status" value="1"/>
</dbReference>
<accession>A0A7I7PBP3</accession>
<dbReference type="SUPFAM" id="SSF56747">
    <property type="entry name" value="Prim-pol domain"/>
    <property type="match status" value="1"/>
</dbReference>
<protein>
    <recommendedName>
        <fullName evidence="2">DNA primase/polymerase bifunctional N-terminal domain-containing protein</fullName>
    </recommendedName>
</protein>
<reference evidence="4 5" key="1">
    <citation type="submission" date="2017-02" db="EMBL/GenBank/DDBJ databases">
        <title>The new phylogeny of genus Mycobacterium.</title>
        <authorList>
            <person name="Tortoli E."/>
            <person name="Trovato A."/>
            <person name="Cirillo D.M."/>
        </authorList>
    </citation>
    <scope>NUCLEOTIDE SEQUENCE [LARGE SCALE GENOMIC DNA]</scope>
    <source>
        <strain evidence="4 5">DSM 45145</strain>
    </source>
</reference>
<feature type="domain" description="DNA primase/polymerase bifunctional N-terminal" evidence="2">
    <location>
        <begin position="8"/>
        <end position="170"/>
    </location>
</feature>
<sequence>MTEMFDRVQQYAALGYCCTPASVELDGNGKKRVSYPSDWSRRVFEDPADWAGWDAIAINTGLSGLVVVDIDTSHGKNGFESLEAAGVELPSTPLVIATQSGGRHFYYRAPEDTEVRSGANVLGMVGVDIRASGGNVFAPGTVLPGGGAYRQADGSRGVSVWELPEFPAELAKRLVGTSTRTRDDVAVVAEPADVTPEQREAGERIIAEKLAVIAAAGAGERNAAGRQTLRIVGIAKTLGFDAETINGKITAAYDESGGDDPQQIENWIRSAWKRAEPENPLYWTAEGRLSTFWDARPELAHIRQAAHAELASPWAVLGALLVRVLADVPPSVRLDTGVNGPYSGGLNFYAVLAARSGGGKGIANRAAQHLWPSSVHTTEVASGEAIPRLFASRVKEEGEYVDRWIRDAAVVYADELGSLKASASRTGSTLMQRLCTAFTDGALGFTTVDESKNVTVEAGSYRLCALASVQYDNAHLLLSSESVSTGQAQRFVWFPANDTPPDTEPDHPGALGRTVVPVMLRVEVCGAAKRAMREARKRGMRGDADALDGHRLYAQVKVAYALAVLNGHHESVRESDWNLAGVVMAMSDRTREAAQRAIAERSRATAKLAGEDQGLRAEAAAEAEDAARLQRQVDVLRRKLHRHPTGITRSDLRRALKSQWRADYFELALDYLIESGEVVGTGDDWYRLTQGVDAGTVKVDG</sequence>
<dbReference type="EMBL" id="AP022583">
    <property type="protein sequence ID" value="BBY06018.1"/>
    <property type="molecule type" value="Genomic_DNA"/>
</dbReference>
<dbReference type="Proteomes" id="UP000192374">
    <property type="component" value="Unassembled WGS sequence"/>
</dbReference>
<dbReference type="InterPro" id="IPR051620">
    <property type="entry name" value="ORF904-like_C"/>
</dbReference>
<evidence type="ECO:0000313" key="3">
    <source>
        <dbReference type="EMBL" id="BBY06018.1"/>
    </source>
</evidence>
<dbReference type="PANTHER" id="PTHR35372:SF2">
    <property type="entry name" value="SF3 HELICASE DOMAIN-CONTAINING PROTEIN"/>
    <property type="match status" value="1"/>
</dbReference>
<evidence type="ECO:0000313" key="6">
    <source>
        <dbReference type="Proteomes" id="UP000466894"/>
    </source>
</evidence>
<dbReference type="Pfam" id="PF09250">
    <property type="entry name" value="Prim-Pol"/>
    <property type="match status" value="1"/>
</dbReference>
<dbReference type="CDD" id="cd04859">
    <property type="entry name" value="Prim_Pol"/>
    <property type="match status" value="1"/>
</dbReference>
<gene>
    <name evidence="4" type="ORF">BST37_18700</name>
    <name evidence="3" type="ORF">MNVI_13360</name>
</gene>
<proteinExistence type="predicted"/>